<name>A0A1B6GW05_9HEMI</name>
<dbReference type="EMBL" id="GECZ01003137">
    <property type="protein sequence ID" value="JAS66632.1"/>
    <property type="molecule type" value="Transcribed_RNA"/>
</dbReference>
<keyword evidence="1" id="KW-0472">Membrane</keyword>
<keyword evidence="1" id="KW-0812">Transmembrane</keyword>
<feature type="transmembrane region" description="Helical" evidence="1">
    <location>
        <begin position="21"/>
        <end position="42"/>
    </location>
</feature>
<proteinExistence type="predicted"/>
<gene>
    <name evidence="2" type="ORF">g.11491</name>
</gene>
<evidence type="ECO:0000256" key="1">
    <source>
        <dbReference type="SAM" id="Phobius"/>
    </source>
</evidence>
<sequence>MAKLIHTNLDKFIKYTFTKRRTYKTCIYILLMLATLIGTTVLRTKKSLYVLIPEDEEIRLNEVTPSQDTRKVTKSLSEMLATVPELSDHVLFFNRVPKAGSEMLVLLLQWMQGLNGYKHVRLGGGNTRRLSRHQ</sequence>
<accession>A0A1B6GW05</accession>
<protein>
    <submittedName>
        <fullName evidence="2">Uncharacterized protein</fullName>
    </submittedName>
</protein>
<reference evidence="2" key="1">
    <citation type="submission" date="2015-11" db="EMBL/GenBank/DDBJ databases">
        <title>De novo transcriptome assembly of four potential Pierce s Disease insect vectors from Arizona vineyards.</title>
        <authorList>
            <person name="Tassone E.E."/>
        </authorList>
    </citation>
    <scope>NUCLEOTIDE SEQUENCE</scope>
</reference>
<dbReference type="AlphaFoldDB" id="A0A1B6GW05"/>
<keyword evidence="1" id="KW-1133">Transmembrane helix</keyword>
<feature type="non-terminal residue" evidence="2">
    <location>
        <position position="134"/>
    </location>
</feature>
<organism evidence="2">
    <name type="scientific">Cuerna arida</name>
    <dbReference type="NCBI Taxonomy" id="1464854"/>
    <lineage>
        <taxon>Eukaryota</taxon>
        <taxon>Metazoa</taxon>
        <taxon>Ecdysozoa</taxon>
        <taxon>Arthropoda</taxon>
        <taxon>Hexapoda</taxon>
        <taxon>Insecta</taxon>
        <taxon>Pterygota</taxon>
        <taxon>Neoptera</taxon>
        <taxon>Paraneoptera</taxon>
        <taxon>Hemiptera</taxon>
        <taxon>Auchenorrhyncha</taxon>
        <taxon>Membracoidea</taxon>
        <taxon>Cicadellidae</taxon>
        <taxon>Cicadellinae</taxon>
        <taxon>Proconiini</taxon>
        <taxon>Cuerna</taxon>
    </lineage>
</organism>
<evidence type="ECO:0000313" key="2">
    <source>
        <dbReference type="EMBL" id="JAS66632.1"/>
    </source>
</evidence>